<evidence type="ECO:0000313" key="3">
    <source>
        <dbReference type="Proteomes" id="UP000093514"/>
    </source>
</evidence>
<dbReference type="SUPFAM" id="SSF88723">
    <property type="entry name" value="PIN domain-like"/>
    <property type="match status" value="1"/>
</dbReference>
<proteinExistence type="predicted"/>
<dbReference type="RefSeq" id="WP_068716138.1">
    <property type="nucleotide sequence ID" value="NZ_LWDV01000008.1"/>
</dbReference>
<sequence length="141" mass="16189">MKRVIIDINVIMDLALERNGFKAAEKAIDSCVRGKFKGYVCSHEITTLAYLLQRHFQTKRVKYFLREILDIFEVLPATGETLKSALDSKIKDYEDAVIEVSALENKVDYIVTRNLKDFKNSRVEALSPEEFILTDAIIETK</sequence>
<evidence type="ECO:0000259" key="1">
    <source>
        <dbReference type="Pfam" id="PF13470"/>
    </source>
</evidence>
<protein>
    <submittedName>
        <fullName evidence="2">Twitching motility protein PilT</fullName>
    </submittedName>
</protein>
<dbReference type="Pfam" id="PF13470">
    <property type="entry name" value="PIN_3"/>
    <property type="match status" value="1"/>
</dbReference>
<reference evidence="2 3" key="2">
    <citation type="submission" date="2016-08" db="EMBL/GenBank/DDBJ databases">
        <title>Orenia metallireducens sp. nov. strain Z6, a Novel Metal-reducing Firmicute from the Deep Subsurface.</title>
        <authorList>
            <person name="Maxim B.I."/>
            <person name="Kenneth K."/>
            <person name="Flynn T.M."/>
            <person name="Oloughlin E.J."/>
            <person name="Locke R.A."/>
            <person name="Weber J.R."/>
            <person name="Egan S.M."/>
            <person name="Mackie R.I."/>
            <person name="Cann I.K."/>
        </authorList>
    </citation>
    <scope>NUCLEOTIDE SEQUENCE [LARGE SCALE GENOMIC DNA]</scope>
    <source>
        <strain evidence="2 3">Z6</strain>
    </source>
</reference>
<dbReference type="InterPro" id="IPR002716">
    <property type="entry name" value="PIN_dom"/>
</dbReference>
<keyword evidence="3" id="KW-1185">Reference proteome</keyword>
<organism evidence="2 3">
    <name type="scientific">Orenia metallireducens</name>
    <dbReference type="NCBI Taxonomy" id="1413210"/>
    <lineage>
        <taxon>Bacteria</taxon>
        <taxon>Bacillati</taxon>
        <taxon>Bacillota</taxon>
        <taxon>Clostridia</taxon>
        <taxon>Halanaerobiales</taxon>
        <taxon>Halobacteroidaceae</taxon>
        <taxon>Orenia</taxon>
    </lineage>
</organism>
<accession>A0A1C0A967</accession>
<comment type="caution">
    <text evidence="2">The sequence shown here is derived from an EMBL/GenBank/DDBJ whole genome shotgun (WGS) entry which is preliminary data.</text>
</comment>
<dbReference type="Proteomes" id="UP000093514">
    <property type="component" value="Unassembled WGS sequence"/>
</dbReference>
<dbReference type="InterPro" id="IPR029060">
    <property type="entry name" value="PIN-like_dom_sf"/>
</dbReference>
<dbReference type="EMBL" id="LWDV01000008">
    <property type="protein sequence ID" value="OCL26848.1"/>
    <property type="molecule type" value="Genomic_DNA"/>
</dbReference>
<name>A0A1C0A967_9FIRM</name>
<dbReference type="AlphaFoldDB" id="A0A1C0A967"/>
<dbReference type="CDD" id="cd09854">
    <property type="entry name" value="PIN_VapC-like"/>
    <property type="match status" value="1"/>
</dbReference>
<gene>
    <name evidence="2" type="ORF">U472_04960</name>
</gene>
<reference evidence="3" key="1">
    <citation type="submission" date="2016-07" db="EMBL/GenBank/DDBJ databases">
        <authorList>
            <person name="Florea S."/>
            <person name="Webb J.S."/>
            <person name="Jaromczyk J."/>
            <person name="Schardl C.L."/>
        </authorList>
    </citation>
    <scope>NUCLEOTIDE SEQUENCE [LARGE SCALE GENOMIC DNA]</scope>
    <source>
        <strain evidence="3">Z6</strain>
    </source>
</reference>
<dbReference type="Gene3D" id="3.40.50.1010">
    <property type="entry name" value="5'-nuclease"/>
    <property type="match status" value="1"/>
</dbReference>
<evidence type="ECO:0000313" key="2">
    <source>
        <dbReference type="EMBL" id="OCL26848.1"/>
    </source>
</evidence>
<dbReference type="OrthoDB" id="9787727at2"/>
<feature type="domain" description="PIN" evidence="1">
    <location>
        <begin position="3"/>
        <end position="115"/>
    </location>
</feature>